<dbReference type="Proteomes" id="UP000611640">
    <property type="component" value="Chromosome"/>
</dbReference>
<evidence type="ECO:0000313" key="3">
    <source>
        <dbReference type="Proteomes" id="UP000611640"/>
    </source>
</evidence>
<accession>A0A7R7I0E6</accession>
<protein>
    <submittedName>
        <fullName evidence="2">Uncharacterized protein</fullName>
    </submittedName>
</protein>
<dbReference type="AlphaFoldDB" id="A0A7R7I0E6"/>
<evidence type="ECO:0000256" key="1">
    <source>
        <dbReference type="SAM" id="MobiDB-lite"/>
    </source>
</evidence>
<name>A0A7R7I0E6_9ACTN</name>
<feature type="region of interest" description="Disordered" evidence="1">
    <location>
        <begin position="29"/>
        <end position="49"/>
    </location>
</feature>
<evidence type="ECO:0000313" key="2">
    <source>
        <dbReference type="EMBL" id="BCJ38496.1"/>
    </source>
</evidence>
<proteinExistence type="predicted"/>
<organism evidence="2 3">
    <name type="scientific">Actinocatenispora thailandica</name>
    <dbReference type="NCBI Taxonomy" id="227318"/>
    <lineage>
        <taxon>Bacteria</taxon>
        <taxon>Bacillati</taxon>
        <taxon>Actinomycetota</taxon>
        <taxon>Actinomycetes</taxon>
        <taxon>Micromonosporales</taxon>
        <taxon>Micromonosporaceae</taxon>
        <taxon>Actinocatenispora</taxon>
    </lineage>
</organism>
<gene>
    <name evidence="2" type="ORF">Athai_59990</name>
</gene>
<dbReference type="EMBL" id="AP023355">
    <property type="protein sequence ID" value="BCJ38496.1"/>
    <property type="molecule type" value="Genomic_DNA"/>
</dbReference>
<reference evidence="2 3" key="1">
    <citation type="submission" date="2020-08" db="EMBL/GenBank/DDBJ databases">
        <title>Whole genome shotgun sequence of Actinocatenispora thailandica NBRC 105041.</title>
        <authorList>
            <person name="Komaki H."/>
            <person name="Tamura T."/>
        </authorList>
    </citation>
    <scope>NUCLEOTIDE SEQUENCE [LARGE SCALE GENOMIC DNA]</scope>
    <source>
        <strain evidence="2 3">NBRC 105041</strain>
    </source>
</reference>
<dbReference type="KEGG" id="atl:Athai_59990"/>
<sequence length="76" mass="7982">MRRTLGVCLECTGRVNRVPFVSSQAEVGSRAGLAHGPTGRRGGGRGHRAGLSSGLVRTNTFVANLFVTNVFVIVEA</sequence>
<keyword evidence="3" id="KW-1185">Reference proteome</keyword>